<dbReference type="InterPro" id="IPR000073">
    <property type="entry name" value="AB_hydrolase_1"/>
</dbReference>
<keyword evidence="3" id="KW-1185">Reference proteome</keyword>
<dbReference type="Pfam" id="PF00561">
    <property type="entry name" value="Abhydrolase_1"/>
    <property type="match status" value="1"/>
</dbReference>
<evidence type="ECO:0000259" key="1">
    <source>
        <dbReference type="Pfam" id="PF00561"/>
    </source>
</evidence>
<dbReference type="SUPFAM" id="SSF53474">
    <property type="entry name" value="alpha/beta-Hydrolases"/>
    <property type="match status" value="1"/>
</dbReference>
<protein>
    <submittedName>
        <fullName evidence="2">Alpha beta hydrolase</fullName>
    </submittedName>
</protein>
<dbReference type="Gene3D" id="3.40.50.1820">
    <property type="entry name" value="alpha/beta hydrolase"/>
    <property type="match status" value="1"/>
</dbReference>
<dbReference type="GO" id="GO:0047372">
    <property type="term" value="F:monoacylglycerol lipase activity"/>
    <property type="evidence" value="ECO:0007669"/>
    <property type="project" value="TreeGrafter"/>
</dbReference>
<dbReference type="GO" id="GO:0046464">
    <property type="term" value="P:acylglycerol catabolic process"/>
    <property type="evidence" value="ECO:0007669"/>
    <property type="project" value="TreeGrafter"/>
</dbReference>
<organism evidence="2 3">
    <name type="scientific">Levilactobacillus hammesii DSM 16381</name>
    <dbReference type="NCBI Taxonomy" id="1423753"/>
    <lineage>
        <taxon>Bacteria</taxon>
        <taxon>Bacillati</taxon>
        <taxon>Bacillota</taxon>
        <taxon>Bacilli</taxon>
        <taxon>Lactobacillales</taxon>
        <taxon>Lactobacillaceae</taxon>
        <taxon>Levilactobacillus</taxon>
    </lineage>
</organism>
<dbReference type="AlphaFoldDB" id="A0A0R1UR49"/>
<evidence type="ECO:0000313" key="2">
    <source>
        <dbReference type="EMBL" id="KRL94090.1"/>
    </source>
</evidence>
<feature type="domain" description="AB hydrolase-1" evidence="1">
    <location>
        <begin position="39"/>
        <end position="263"/>
    </location>
</feature>
<proteinExistence type="predicted"/>
<dbReference type="GO" id="GO:0016020">
    <property type="term" value="C:membrane"/>
    <property type="evidence" value="ECO:0007669"/>
    <property type="project" value="TreeGrafter"/>
</dbReference>
<dbReference type="PANTHER" id="PTHR43798:SF5">
    <property type="entry name" value="MONOACYLGLYCEROL LIPASE ABHD6"/>
    <property type="match status" value="1"/>
</dbReference>
<sequence>MTPYINVPTKTLVTPTQKTFAYRKIGVPDAVPVIALIHLSGNLDNWDPAVIDGLAQEHQVILPDYQGVGGSGGKAAKTIQGMAQEIREFIHALGLKQVDLFGFSMGGFVAQEVINQEPTLIRRTILTGTGPRGGQGIRDVTKISDQSLAKAIFTLTDVKTYLFFTRTPNGKRQAAQFLKRLKTRHENRDRSIGWSAYRTQLRAIHRWGSEQPIDFSKLKIPVLVVNGDHDIMVPTKPNSDNLAKTFSHSQLIIYPDAGHAGVFQFGGDFVERANQFLR</sequence>
<keyword evidence="2" id="KW-0378">Hydrolase</keyword>
<evidence type="ECO:0000313" key="3">
    <source>
        <dbReference type="Proteomes" id="UP000051580"/>
    </source>
</evidence>
<dbReference type="InterPro" id="IPR050266">
    <property type="entry name" value="AB_hydrolase_sf"/>
</dbReference>
<name>A0A0R1UR49_9LACO</name>
<accession>A0A0R1UR49</accession>
<reference evidence="2 3" key="1">
    <citation type="journal article" date="2015" name="Genome Announc.">
        <title>Expanding the biotechnology potential of lactobacilli through comparative genomics of 213 strains and associated genera.</title>
        <authorList>
            <person name="Sun Z."/>
            <person name="Harris H.M."/>
            <person name="McCann A."/>
            <person name="Guo C."/>
            <person name="Argimon S."/>
            <person name="Zhang W."/>
            <person name="Yang X."/>
            <person name="Jeffery I.B."/>
            <person name="Cooney J.C."/>
            <person name="Kagawa T.F."/>
            <person name="Liu W."/>
            <person name="Song Y."/>
            <person name="Salvetti E."/>
            <person name="Wrobel A."/>
            <person name="Rasinkangas P."/>
            <person name="Parkhill J."/>
            <person name="Rea M.C."/>
            <person name="O'Sullivan O."/>
            <person name="Ritari J."/>
            <person name="Douillard F.P."/>
            <person name="Paul Ross R."/>
            <person name="Yang R."/>
            <person name="Briner A.E."/>
            <person name="Felis G.E."/>
            <person name="de Vos W.M."/>
            <person name="Barrangou R."/>
            <person name="Klaenhammer T.R."/>
            <person name="Caufield P.W."/>
            <person name="Cui Y."/>
            <person name="Zhang H."/>
            <person name="O'Toole P.W."/>
        </authorList>
    </citation>
    <scope>NUCLEOTIDE SEQUENCE [LARGE SCALE GENOMIC DNA]</scope>
    <source>
        <strain evidence="2 3">DSM 16381</strain>
    </source>
</reference>
<dbReference type="STRING" id="1423753.FD28_GL000637"/>
<dbReference type="Proteomes" id="UP000051580">
    <property type="component" value="Unassembled WGS sequence"/>
</dbReference>
<dbReference type="PRINTS" id="PR00111">
    <property type="entry name" value="ABHYDROLASE"/>
</dbReference>
<dbReference type="EMBL" id="AZFS01000060">
    <property type="protein sequence ID" value="KRL94090.1"/>
    <property type="molecule type" value="Genomic_DNA"/>
</dbReference>
<dbReference type="InterPro" id="IPR029058">
    <property type="entry name" value="AB_hydrolase_fold"/>
</dbReference>
<comment type="caution">
    <text evidence="2">The sequence shown here is derived from an EMBL/GenBank/DDBJ whole genome shotgun (WGS) entry which is preliminary data.</text>
</comment>
<dbReference type="RefSeq" id="WP_057734362.1">
    <property type="nucleotide sequence ID" value="NZ_AZFS01000060.1"/>
</dbReference>
<gene>
    <name evidence="2" type="ORF">FD28_GL000637</name>
</gene>
<dbReference type="PATRIC" id="fig|1423753.3.peg.668"/>
<dbReference type="OrthoDB" id="9773293at2"/>
<dbReference type="PANTHER" id="PTHR43798">
    <property type="entry name" value="MONOACYLGLYCEROL LIPASE"/>
    <property type="match status" value="1"/>
</dbReference>